<dbReference type="AlphaFoldDB" id="A0AAW2G670"/>
<gene>
    <name evidence="1" type="ORF">PUN28_007301</name>
</gene>
<dbReference type="EMBL" id="JADYXP020000006">
    <property type="protein sequence ID" value="KAL0122474.1"/>
    <property type="molecule type" value="Genomic_DNA"/>
</dbReference>
<dbReference type="Proteomes" id="UP001430953">
    <property type="component" value="Unassembled WGS sequence"/>
</dbReference>
<keyword evidence="2" id="KW-1185">Reference proteome</keyword>
<accession>A0AAW2G670</accession>
<evidence type="ECO:0000313" key="1">
    <source>
        <dbReference type="EMBL" id="KAL0122474.1"/>
    </source>
</evidence>
<comment type="caution">
    <text evidence="1">The sequence shown here is derived from an EMBL/GenBank/DDBJ whole genome shotgun (WGS) entry which is preliminary data.</text>
</comment>
<protein>
    <submittedName>
        <fullName evidence="1">Uncharacterized protein</fullName>
    </submittedName>
</protein>
<proteinExistence type="predicted"/>
<sequence>MDSYPVLQIVRCRLGTEMEMDNHGYPFPMAAHSHSHLPHPANHAHFPRSHYPHPCVECAYASTLMLPISHHSSRKTVNSPRRRKGRVSLKGSIRLFSSLRISTPDSLSGYKIYRFSSQRFLWFLLQAYLLPRANVNF</sequence>
<name>A0AAW2G670_9HYME</name>
<reference evidence="1 2" key="1">
    <citation type="submission" date="2023-03" db="EMBL/GenBank/DDBJ databases">
        <title>High recombination rates correlate with genetic variation in Cardiocondyla obscurior ants.</title>
        <authorList>
            <person name="Errbii M."/>
        </authorList>
    </citation>
    <scope>NUCLEOTIDE SEQUENCE [LARGE SCALE GENOMIC DNA]</scope>
    <source>
        <strain evidence="1">Alpha-2009</strain>
        <tissue evidence="1">Whole body</tissue>
    </source>
</reference>
<organism evidence="1 2">
    <name type="scientific">Cardiocondyla obscurior</name>
    <dbReference type="NCBI Taxonomy" id="286306"/>
    <lineage>
        <taxon>Eukaryota</taxon>
        <taxon>Metazoa</taxon>
        <taxon>Ecdysozoa</taxon>
        <taxon>Arthropoda</taxon>
        <taxon>Hexapoda</taxon>
        <taxon>Insecta</taxon>
        <taxon>Pterygota</taxon>
        <taxon>Neoptera</taxon>
        <taxon>Endopterygota</taxon>
        <taxon>Hymenoptera</taxon>
        <taxon>Apocrita</taxon>
        <taxon>Aculeata</taxon>
        <taxon>Formicoidea</taxon>
        <taxon>Formicidae</taxon>
        <taxon>Myrmicinae</taxon>
        <taxon>Cardiocondyla</taxon>
    </lineage>
</organism>
<evidence type="ECO:0000313" key="2">
    <source>
        <dbReference type="Proteomes" id="UP001430953"/>
    </source>
</evidence>